<evidence type="ECO:0000313" key="2">
    <source>
        <dbReference type="Proteomes" id="UP000657918"/>
    </source>
</evidence>
<name>A0A835N235_9ROSI</name>
<organism evidence="1 2">
    <name type="scientific">Salix dunnii</name>
    <dbReference type="NCBI Taxonomy" id="1413687"/>
    <lineage>
        <taxon>Eukaryota</taxon>
        <taxon>Viridiplantae</taxon>
        <taxon>Streptophyta</taxon>
        <taxon>Embryophyta</taxon>
        <taxon>Tracheophyta</taxon>
        <taxon>Spermatophyta</taxon>
        <taxon>Magnoliopsida</taxon>
        <taxon>eudicotyledons</taxon>
        <taxon>Gunneridae</taxon>
        <taxon>Pentapetalae</taxon>
        <taxon>rosids</taxon>
        <taxon>fabids</taxon>
        <taxon>Malpighiales</taxon>
        <taxon>Salicaceae</taxon>
        <taxon>Saliceae</taxon>
        <taxon>Salix</taxon>
    </lineage>
</organism>
<dbReference type="Proteomes" id="UP000657918">
    <property type="component" value="Unassembled WGS sequence"/>
</dbReference>
<gene>
    <name evidence="1" type="ORF">SADUNF_Sadunf07G0015200</name>
</gene>
<protein>
    <submittedName>
        <fullName evidence="1">Uncharacterized protein</fullName>
    </submittedName>
</protein>
<proteinExistence type="predicted"/>
<sequence>MCDGDDDANVAWSVSFSGTPDDSLTIGNGYVPLQACMHRSSRMGIYGKPAPQDFEADYEHWKHVINNSYMKELVLQQLSRTLRSRCQLAPVLTEVDRIARP</sequence>
<reference evidence="1 2" key="1">
    <citation type="submission" date="2020-10" db="EMBL/GenBank/DDBJ databases">
        <title>Plant Genome Project.</title>
        <authorList>
            <person name="Zhang R.-G."/>
        </authorList>
    </citation>
    <scope>NUCLEOTIDE SEQUENCE [LARGE SCALE GENOMIC DNA]</scope>
    <source>
        <strain evidence="1">FAFU-HL-1</strain>
        <tissue evidence="1">Leaf</tissue>
    </source>
</reference>
<keyword evidence="2" id="KW-1185">Reference proteome</keyword>
<accession>A0A835N235</accession>
<comment type="caution">
    <text evidence="1">The sequence shown here is derived from an EMBL/GenBank/DDBJ whole genome shotgun (WGS) entry which is preliminary data.</text>
</comment>
<dbReference type="EMBL" id="JADGMS010000007">
    <property type="protein sequence ID" value="KAF9678248.1"/>
    <property type="molecule type" value="Genomic_DNA"/>
</dbReference>
<dbReference type="AlphaFoldDB" id="A0A835N235"/>
<evidence type="ECO:0000313" key="1">
    <source>
        <dbReference type="EMBL" id="KAF9678248.1"/>
    </source>
</evidence>